<evidence type="ECO:0000256" key="1">
    <source>
        <dbReference type="SAM" id="SignalP"/>
    </source>
</evidence>
<dbReference type="RefSeq" id="WP_379728754.1">
    <property type="nucleotide sequence ID" value="NZ_JBHRYJ010000004.1"/>
</dbReference>
<dbReference type="InterPro" id="IPR015000">
    <property type="entry name" value="EipB-like"/>
</dbReference>
<proteinExistence type="predicted"/>
<keyword evidence="3" id="KW-1185">Reference proteome</keyword>
<dbReference type="EMBL" id="JBHRYJ010000004">
    <property type="protein sequence ID" value="MFC3677210.1"/>
    <property type="molecule type" value="Genomic_DNA"/>
</dbReference>
<comment type="caution">
    <text evidence="2">The sequence shown here is derived from an EMBL/GenBank/DDBJ whole genome shotgun (WGS) entry which is preliminary data.</text>
</comment>
<feature type="signal peptide" evidence="1">
    <location>
        <begin position="1"/>
        <end position="25"/>
    </location>
</feature>
<dbReference type="Pfam" id="PF08904">
    <property type="entry name" value="EipB_like"/>
    <property type="match status" value="1"/>
</dbReference>
<gene>
    <name evidence="2" type="ORF">ACFOOQ_16760</name>
</gene>
<protein>
    <submittedName>
        <fullName evidence="2">EipB family protein</fullName>
    </submittedName>
</protein>
<feature type="chain" id="PRO_5045258842" evidence="1">
    <location>
        <begin position="26"/>
        <end position="278"/>
    </location>
</feature>
<keyword evidence="1" id="KW-0732">Signal</keyword>
<accession>A0ABV7VI75</accession>
<evidence type="ECO:0000313" key="2">
    <source>
        <dbReference type="EMBL" id="MFC3677210.1"/>
    </source>
</evidence>
<organism evidence="2 3">
    <name type="scientific">Ferrovibrio xuzhouensis</name>
    <dbReference type="NCBI Taxonomy" id="1576914"/>
    <lineage>
        <taxon>Bacteria</taxon>
        <taxon>Pseudomonadati</taxon>
        <taxon>Pseudomonadota</taxon>
        <taxon>Alphaproteobacteria</taxon>
        <taxon>Rhodospirillales</taxon>
        <taxon>Rhodospirillaceae</taxon>
        <taxon>Ferrovibrio</taxon>
    </lineage>
</organism>
<sequence length="278" mass="30733">MAILRLLLFVALLCGATIPSRPAAAGSTPDLDSIANQLVSHRALYTISVARLDPRNYRSGIIGGLSLEFVNACDGFVLNQRFVIQTDTEDGTTLNDMVLNSWEARDGQSFRFKLKDEVNGDVDQELNGEAVLSGPHRGGVVRFTRPDDTELQLPAGILFPTEHTIRLLRLAESGQHWLQAAIYDGSSADGYADVGGFIGVTLPPETAKRNVLVALKGLRSWRVRLGYFPTEQQQDTPDYEIAYRLYENGVADDIVFDYGDYAIRATLARLEVKPRDRC</sequence>
<dbReference type="Proteomes" id="UP001595711">
    <property type="component" value="Unassembled WGS sequence"/>
</dbReference>
<name>A0ABV7VI75_9PROT</name>
<reference evidence="3" key="1">
    <citation type="journal article" date="2019" name="Int. J. Syst. Evol. Microbiol.">
        <title>The Global Catalogue of Microorganisms (GCM) 10K type strain sequencing project: providing services to taxonomists for standard genome sequencing and annotation.</title>
        <authorList>
            <consortium name="The Broad Institute Genomics Platform"/>
            <consortium name="The Broad Institute Genome Sequencing Center for Infectious Disease"/>
            <person name="Wu L."/>
            <person name="Ma J."/>
        </authorList>
    </citation>
    <scope>NUCLEOTIDE SEQUENCE [LARGE SCALE GENOMIC DNA]</scope>
    <source>
        <strain evidence="3">KCTC 42182</strain>
    </source>
</reference>
<evidence type="ECO:0000313" key="3">
    <source>
        <dbReference type="Proteomes" id="UP001595711"/>
    </source>
</evidence>